<dbReference type="Proteomes" id="UP001165082">
    <property type="component" value="Unassembled WGS sequence"/>
</dbReference>
<reference evidence="1" key="1">
    <citation type="submission" date="2022-07" db="EMBL/GenBank/DDBJ databases">
        <title>Genome analysis of Parmales, a sister group of diatoms, reveals the evolutionary specialization of diatoms from phago-mixotrophs to photoautotrophs.</title>
        <authorList>
            <person name="Ban H."/>
            <person name="Sato S."/>
            <person name="Yoshikawa S."/>
            <person name="Kazumasa Y."/>
            <person name="Nakamura Y."/>
            <person name="Ichinomiya M."/>
            <person name="Saitoh K."/>
            <person name="Sato N."/>
            <person name="Blanc-Mathieu R."/>
            <person name="Endo H."/>
            <person name="Kuwata A."/>
            <person name="Ogata H."/>
        </authorList>
    </citation>
    <scope>NUCLEOTIDE SEQUENCE</scope>
</reference>
<dbReference type="OrthoDB" id="410307at2759"/>
<gene>
    <name evidence="1" type="ORF">TrRE_jg5076</name>
</gene>
<comment type="caution">
    <text evidence="1">The sequence shown here is derived from an EMBL/GenBank/DDBJ whole genome shotgun (WGS) entry which is preliminary data.</text>
</comment>
<protein>
    <submittedName>
        <fullName evidence="1">Uncharacterized protein</fullName>
    </submittedName>
</protein>
<organism evidence="1 2">
    <name type="scientific">Triparma retinervis</name>
    <dbReference type="NCBI Taxonomy" id="2557542"/>
    <lineage>
        <taxon>Eukaryota</taxon>
        <taxon>Sar</taxon>
        <taxon>Stramenopiles</taxon>
        <taxon>Ochrophyta</taxon>
        <taxon>Bolidophyceae</taxon>
        <taxon>Parmales</taxon>
        <taxon>Triparmaceae</taxon>
        <taxon>Triparma</taxon>
    </lineage>
</organism>
<dbReference type="AlphaFoldDB" id="A0A9W7F8Q4"/>
<accession>A0A9W7F8Q4</accession>
<dbReference type="Pfam" id="PF18143">
    <property type="entry name" value="HAD_SAK_2"/>
    <property type="match status" value="1"/>
</dbReference>
<name>A0A9W7F8Q4_9STRA</name>
<dbReference type="EMBL" id="BRXZ01000092">
    <property type="protein sequence ID" value="GMI04879.1"/>
    <property type="molecule type" value="Genomic_DNA"/>
</dbReference>
<evidence type="ECO:0000313" key="1">
    <source>
        <dbReference type="EMBL" id="GMI04879.1"/>
    </source>
</evidence>
<keyword evidence="2" id="KW-1185">Reference proteome</keyword>
<evidence type="ECO:0000313" key="2">
    <source>
        <dbReference type="Proteomes" id="UP001165082"/>
    </source>
</evidence>
<sequence>MSTPQFVQIDLSHIEPDRTPCFWSESIHKVISSGSPIRLIFLDVDGVLNTVNETLATSISSECLSRFCQLVVRTNSHIVISSTWRKHKPFMAKLMSSLKRFDCDGRVIGKTEQIAAFERPREIMKWLRDAKAKYGMVVENWLAVDDMPLEDMSPGTMGGHCCLTTIERGFEAVHLRTAEQTIMKGRNSVTTVTPADSDDDQE</sequence>
<proteinExistence type="predicted"/>